<feature type="non-terminal residue" evidence="2">
    <location>
        <position position="124"/>
    </location>
</feature>
<evidence type="ECO:0000313" key="2">
    <source>
        <dbReference type="EMBL" id="KAF2887131.1"/>
    </source>
</evidence>
<name>A0A8K0G5Y7_IGNLU</name>
<dbReference type="OrthoDB" id="8122555at2759"/>
<accession>A0A8K0G5Y7</accession>
<proteinExistence type="predicted"/>
<dbReference type="Proteomes" id="UP000801492">
    <property type="component" value="Unassembled WGS sequence"/>
</dbReference>
<organism evidence="2 3">
    <name type="scientific">Ignelater luminosus</name>
    <name type="common">Cucubano</name>
    <name type="synonym">Pyrophorus luminosus</name>
    <dbReference type="NCBI Taxonomy" id="2038154"/>
    <lineage>
        <taxon>Eukaryota</taxon>
        <taxon>Metazoa</taxon>
        <taxon>Ecdysozoa</taxon>
        <taxon>Arthropoda</taxon>
        <taxon>Hexapoda</taxon>
        <taxon>Insecta</taxon>
        <taxon>Pterygota</taxon>
        <taxon>Neoptera</taxon>
        <taxon>Endopterygota</taxon>
        <taxon>Coleoptera</taxon>
        <taxon>Polyphaga</taxon>
        <taxon>Elateriformia</taxon>
        <taxon>Elateroidea</taxon>
        <taxon>Elateridae</taxon>
        <taxon>Agrypninae</taxon>
        <taxon>Pyrophorini</taxon>
        <taxon>Ignelater</taxon>
    </lineage>
</organism>
<dbReference type="PANTHER" id="PTHR39956">
    <property type="entry name" value="GH09530P-RELATED"/>
    <property type="match status" value="1"/>
</dbReference>
<comment type="caution">
    <text evidence="2">The sequence shown here is derived from an EMBL/GenBank/DDBJ whole genome shotgun (WGS) entry which is preliminary data.</text>
</comment>
<protein>
    <submittedName>
        <fullName evidence="2">Uncharacterized protein</fullName>
    </submittedName>
</protein>
<dbReference type="AlphaFoldDB" id="A0A8K0G5Y7"/>
<feature type="compositionally biased region" description="Low complexity" evidence="1">
    <location>
        <begin position="87"/>
        <end position="107"/>
    </location>
</feature>
<evidence type="ECO:0000313" key="3">
    <source>
        <dbReference type="Proteomes" id="UP000801492"/>
    </source>
</evidence>
<keyword evidence="3" id="KW-1185">Reference proteome</keyword>
<sequence>YGRTCQDIGCPSNEVCVMQEDPCSRNKRADCGTYPTCKRVSNALPTCATYACPPTQVCRIDGGQPKCFHSAGSGKHKRHIQSYNTDYTSSTVSSSSGSYYQGGQTLSRPNVYPQGQSTSGSYYQ</sequence>
<feature type="compositionally biased region" description="Polar residues" evidence="1">
    <location>
        <begin position="113"/>
        <end position="124"/>
    </location>
</feature>
<feature type="non-terminal residue" evidence="2">
    <location>
        <position position="1"/>
    </location>
</feature>
<dbReference type="EMBL" id="VTPC01085018">
    <property type="protein sequence ID" value="KAF2887131.1"/>
    <property type="molecule type" value="Genomic_DNA"/>
</dbReference>
<evidence type="ECO:0000256" key="1">
    <source>
        <dbReference type="SAM" id="MobiDB-lite"/>
    </source>
</evidence>
<gene>
    <name evidence="2" type="ORF">ILUMI_19042</name>
</gene>
<feature type="region of interest" description="Disordered" evidence="1">
    <location>
        <begin position="87"/>
        <end position="124"/>
    </location>
</feature>
<reference evidence="2" key="1">
    <citation type="submission" date="2019-08" db="EMBL/GenBank/DDBJ databases">
        <title>The genome of the North American firefly Photinus pyralis.</title>
        <authorList>
            <consortium name="Photinus pyralis genome working group"/>
            <person name="Fallon T.R."/>
            <person name="Sander Lower S.E."/>
            <person name="Weng J.-K."/>
        </authorList>
    </citation>
    <scope>NUCLEOTIDE SEQUENCE</scope>
    <source>
        <strain evidence="2">TRF0915ILg1</strain>
        <tissue evidence="2">Whole body</tissue>
    </source>
</reference>
<dbReference type="PANTHER" id="PTHR39956:SF1">
    <property type="entry name" value="GH09530P-RELATED"/>
    <property type="match status" value="1"/>
</dbReference>